<evidence type="ECO:0000313" key="2">
    <source>
        <dbReference type="EMBL" id="XAE42455.1"/>
    </source>
</evidence>
<dbReference type="Pfam" id="PF03992">
    <property type="entry name" value="ABM"/>
    <property type="match status" value="1"/>
</dbReference>
<evidence type="ECO:0000313" key="3">
    <source>
        <dbReference type="Proteomes" id="UP001449795"/>
    </source>
</evidence>
<keyword evidence="2" id="KW-0560">Oxidoreductase</keyword>
<reference evidence="2 3" key="1">
    <citation type="submission" date="2024-04" db="EMBL/GenBank/DDBJ databases">
        <title>Complete genome sequence of Nguyenibacter vanlangesis HBCM-1154, a strain capable of nitrogen fixation, IAA production, and phosphorus solubilization isolated from sugarcane soil.</title>
        <authorList>
            <person name="MY HANH P."/>
        </authorList>
    </citation>
    <scope>NUCLEOTIDE SEQUENCE [LARGE SCALE GENOMIC DNA]</scope>
    <source>
        <strain evidence="2 3">HBCM 1154</strain>
    </source>
</reference>
<dbReference type="PANTHER" id="PTHR37811:SF2">
    <property type="entry name" value="ABM DOMAIN-CONTAINING PROTEIN"/>
    <property type="match status" value="1"/>
</dbReference>
<feature type="domain" description="ABM" evidence="1">
    <location>
        <begin position="10"/>
        <end position="100"/>
    </location>
</feature>
<dbReference type="EMBL" id="CP152276">
    <property type="protein sequence ID" value="XAE42455.1"/>
    <property type="molecule type" value="Genomic_DNA"/>
</dbReference>
<sequence>MSIAPTPQPPYYAVVFTSLLGRDDAGYGDMARAMAETAARQPGFLGVESVREGAGPGAPGITVSYWRSLEDIAAWKTDAAHQMAQRLGRQRWYAAYKTRICRVERDYDFAAG</sequence>
<protein>
    <submittedName>
        <fullName evidence="2">Antibiotic biosynthesis monooxygenase</fullName>
        <ecNumber evidence="2">1.14.-.-</ecNumber>
    </submittedName>
</protein>
<dbReference type="PROSITE" id="PS51725">
    <property type="entry name" value="ABM"/>
    <property type="match status" value="1"/>
</dbReference>
<gene>
    <name evidence="2" type="ORF">AAC691_19725</name>
</gene>
<dbReference type="Gene3D" id="3.30.70.100">
    <property type="match status" value="1"/>
</dbReference>
<evidence type="ECO:0000259" key="1">
    <source>
        <dbReference type="PROSITE" id="PS51725"/>
    </source>
</evidence>
<proteinExistence type="predicted"/>
<dbReference type="Proteomes" id="UP001449795">
    <property type="component" value="Chromosome"/>
</dbReference>
<dbReference type="PANTHER" id="PTHR37811">
    <property type="entry name" value="BLL5343 PROTEIN"/>
    <property type="match status" value="1"/>
</dbReference>
<accession>A0ABZ3D3Z9</accession>
<dbReference type="InterPro" id="IPR011008">
    <property type="entry name" value="Dimeric_a/b-barrel"/>
</dbReference>
<dbReference type="InterPro" id="IPR052936">
    <property type="entry name" value="Jasmonate_Hydroxylase-like"/>
</dbReference>
<dbReference type="GO" id="GO:0004497">
    <property type="term" value="F:monooxygenase activity"/>
    <property type="evidence" value="ECO:0007669"/>
    <property type="project" value="UniProtKB-KW"/>
</dbReference>
<keyword evidence="3" id="KW-1185">Reference proteome</keyword>
<dbReference type="InterPro" id="IPR007138">
    <property type="entry name" value="ABM_dom"/>
</dbReference>
<dbReference type="SUPFAM" id="SSF54909">
    <property type="entry name" value="Dimeric alpha+beta barrel"/>
    <property type="match status" value="1"/>
</dbReference>
<dbReference type="EC" id="1.14.-.-" evidence="2"/>
<name>A0ABZ3D3Z9_9PROT</name>
<organism evidence="2 3">
    <name type="scientific">Nguyenibacter vanlangensis</name>
    <dbReference type="NCBI Taxonomy" id="1216886"/>
    <lineage>
        <taxon>Bacteria</taxon>
        <taxon>Pseudomonadati</taxon>
        <taxon>Pseudomonadota</taxon>
        <taxon>Alphaproteobacteria</taxon>
        <taxon>Acetobacterales</taxon>
        <taxon>Acetobacteraceae</taxon>
        <taxon>Nguyenibacter</taxon>
    </lineage>
</organism>
<dbReference type="RefSeq" id="WP_342628193.1">
    <property type="nucleotide sequence ID" value="NZ_CP152276.1"/>
</dbReference>
<keyword evidence="2" id="KW-0503">Monooxygenase</keyword>